<dbReference type="Gene3D" id="3.40.50.1820">
    <property type="entry name" value="alpha/beta hydrolase"/>
    <property type="match status" value="1"/>
</dbReference>
<name>A0AA39MUD9_ARMTA</name>
<dbReference type="PANTHER" id="PTHR21661:SF35">
    <property type="entry name" value="EPOXIDE HYDROLASE"/>
    <property type="match status" value="1"/>
</dbReference>
<evidence type="ECO:0000256" key="4">
    <source>
        <dbReference type="PIRSR" id="PIRSR001112-1"/>
    </source>
</evidence>
<protein>
    <submittedName>
        <fullName evidence="6">Alpha/Beta hydrolase protein</fullName>
    </submittedName>
</protein>
<dbReference type="InterPro" id="IPR029058">
    <property type="entry name" value="AB_hydrolase_fold"/>
</dbReference>
<dbReference type="InterPro" id="IPR000639">
    <property type="entry name" value="Epox_hydrolase-like"/>
</dbReference>
<dbReference type="EMBL" id="JAUEPS010000045">
    <property type="protein sequence ID" value="KAK0447002.1"/>
    <property type="molecule type" value="Genomic_DNA"/>
</dbReference>
<dbReference type="GO" id="GO:0097176">
    <property type="term" value="P:epoxide metabolic process"/>
    <property type="evidence" value="ECO:0007669"/>
    <property type="project" value="TreeGrafter"/>
</dbReference>
<organism evidence="6 7">
    <name type="scientific">Armillaria tabescens</name>
    <name type="common">Ringless honey mushroom</name>
    <name type="synonym">Agaricus tabescens</name>
    <dbReference type="NCBI Taxonomy" id="1929756"/>
    <lineage>
        <taxon>Eukaryota</taxon>
        <taxon>Fungi</taxon>
        <taxon>Dikarya</taxon>
        <taxon>Basidiomycota</taxon>
        <taxon>Agaricomycotina</taxon>
        <taxon>Agaricomycetes</taxon>
        <taxon>Agaricomycetidae</taxon>
        <taxon>Agaricales</taxon>
        <taxon>Marasmiineae</taxon>
        <taxon>Physalacriaceae</taxon>
        <taxon>Desarmillaria</taxon>
    </lineage>
</organism>
<gene>
    <name evidence="6" type="ORF">EV420DRAFT_1714591</name>
</gene>
<dbReference type="Pfam" id="PF06441">
    <property type="entry name" value="EHN"/>
    <property type="match status" value="1"/>
</dbReference>
<dbReference type="GeneID" id="85363224"/>
<evidence type="ECO:0000313" key="6">
    <source>
        <dbReference type="EMBL" id="KAK0447002.1"/>
    </source>
</evidence>
<comment type="caution">
    <text evidence="6">The sequence shown here is derived from an EMBL/GenBank/DDBJ whole genome shotgun (WGS) entry which is preliminary data.</text>
</comment>
<dbReference type="PRINTS" id="PR00412">
    <property type="entry name" value="EPOXHYDRLASE"/>
</dbReference>
<dbReference type="GO" id="GO:0004301">
    <property type="term" value="F:epoxide hydrolase activity"/>
    <property type="evidence" value="ECO:0007669"/>
    <property type="project" value="TreeGrafter"/>
</dbReference>
<feature type="active site" description="Proton donor" evidence="4">
    <location>
        <position position="316"/>
    </location>
</feature>
<evidence type="ECO:0000259" key="5">
    <source>
        <dbReference type="Pfam" id="PF06441"/>
    </source>
</evidence>
<dbReference type="SUPFAM" id="SSF53474">
    <property type="entry name" value="alpha/beta-Hydrolases"/>
    <property type="match status" value="1"/>
</dbReference>
<dbReference type="AlphaFoldDB" id="A0AA39MUD9"/>
<dbReference type="PANTHER" id="PTHR21661">
    <property type="entry name" value="EPOXIDE HYDROLASE 1-RELATED"/>
    <property type="match status" value="1"/>
</dbReference>
<keyword evidence="3 6" id="KW-0378">Hydrolase</keyword>
<evidence type="ECO:0000313" key="7">
    <source>
        <dbReference type="Proteomes" id="UP001175211"/>
    </source>
</evidence>
<feature type="domain" description="Epoxide hydrolase N-terminal" evidence="5">
    <location>
        <begin position="8"/>
        <end position="116"/>
    </location>
</feature>
<dbReference type="Proteomes" id="UP001175211">
    <property type="component" value="Unassembled WGS sequence"/>
</dbReference>
<proteinExistence type="inferred from homology"/>
<reference evidence="6" key="1">
    <citation type="submission" date="2023-06" db="EMBL/GenBank/DDBJ databases">
        <authorList>
            <consortium name="Lawrence Berkeley National Laboratory"/>
            <person name="Ahrendt S."/>
            <person name="Sahu N."/>
            <person name="Indic B."/>
            <person name="Wong-Bajracharya J."/>
            <person name="Merenyi Z."/>
            <person name="Ke H.-M."/>
            <person name="Monk M."/>
            <person name="Kocsube S."/>
            <person name="Drula E."/>
            <person name="Lipzen A."/>
            <person name="Balint B."/>
            <person name="Henrissat B."/>
            <person name="Andreopoulos B."/>
            <person name="Martin F.M."/>
            <person name="Harder C.B."/>
            <person name="Rigling D."/>
            <person name="Ford K.L."/>
            <person name="Foster G.D."/>
            <person name="Pangilinan J."/>
            <person name="Papanicolaou A."/>
            <person name="Barry K."/>
            <person name="LaButti K."/>
            <person name="Viragh M."/>
            <person name="Koriabine M."/>
            <person name="Yan M."/>
            <person name="Riley R."/>
            <person name="Champramary S."/>
            <person name="Plett K.L."/>
            <person name="Tsai I.J."/>
            <person name="Slot J."/>
            <person name="Sipos G."/>
            <person name="Plett J."/>
            <person name="Nagy L.G."/>
            <person name="Grigoriev I.V."/>
        </authorList>
    </citation>
    <scope>NUCLEOTIDE SEQUENCE</scope>
    <source>
        <strain evidence="6">CCBAS 213</strain>
    </source>
</reference>
<evidence type="ECO:0000256" key="2">
    <source>
        <dbReference type="ARBA" id="ARBA00022797"/>
    </source>
</evidence>
<feature type="active site" description="Nucleophile" evidence="4">
    <location>
        <position position="181"/>
    </location>
</feature>
<feature type="active site" description="Proton acceptor" evidence="4">
    <location>
        <position position="369"/>
    </location>
</feature>
<accession>A0AA39MUD9</accession>
<keyword evidence="2" id="KW-0058">Aromatic hydrocarbons catabolism</keyword>
<sequence>MASPEIAFKISIPDDKLKLLQQKLALVTFPDELEDSGTKYGAPLKDIKRLVARWQDGFDWRAQEAALNAELPQFTRDIDVEGFGVLNIHYVHKKSEVEGAVPLLFVHGWPGSFIEVRKILPLLTASSPEHPSFHVVALSLPGYGFSEASKKQGFKLAQYAEVAHKLMLALGYNEYVTQGGDLGGFITRKIALVYGGQHSKAWHTNMPLHVGRAPTLYEPVLYLRHLLTPYTAAEKAGMAQSQWFNTKGSGYFAEQSTQPQTLGYSLADSPVGLLAWIYEKLVNWTDAYPWDDDEVLTWISIYLFSRSGPTASIRIYYEVFSSDMGVWGEKPTIPNGLSYFPKELMAVPRIWTRTTGNIVFESDHTGGGHFAAHEKPQELVDDVRKMFGKGGSAFGVVPGKTGYR</sequence>
<keyword evidence="7" id="KW-1185">Reference proteome</keyword>
<dbReference type="InterPro" id="IPR016292">
    <property type="entry name" value="Epoxide_hydrolase"/>
</dbReference>
<evidence type="ECO:0000256" key="3">
    <source>
        <dbReference type="ARBA" id="ARBA00022801"/>
    </source>
</evidence>
<dbReference type="RefSeq" id="XP_060326027.1">
    <property type="nucleotide sequence ID" value="XM_060479676.1"/>
</dbReference>
<evidence type="ECO:0000256" key="1">
    <source>
        <dbReference type="ARBA" id="ARBA00010088"/>
    </source>
</evidence>
<dbReference type="PIRSF" id="PIRSF001112">
    <property type="entry name" value="Epoxide_hydrolase"/>
    <property type="match status" value="1"/>
</dbReference>
<dbReference type="InterPro" id="IPR010497">
    <property type="entry name" value="Epoxide_hydro_N"/>
</dbReference>
<comment type="similarity">
    <text evidence="1">Belongs to the peptidase S33 family.</text>
</comment>